<dbReference type="Proteomes" id="UP001392437">
    <property type="component" value="Unassembled WGS sequence"/>
</dbReference>
<accession>A0AAW0R9W6</accession>
<evidence type="ECO:0000256" key="2">
    <source>
        <dbReference type="SAM" id="Phobius"/>
    </source>
</evidence>
<feature type="region of interest" description="Disordered" evidence="1">
    <location>
        <begin position="1"/>
        <end position="26"/>
    </location>
</feature>
<keyword evidence="2" id="KW-0812">Transmembrane</keyword>
<feature type="transmembrane region" description="Helical" evidence="2">
    <location>
        <begin position="35"/>
        <end position="53"/>
    </location>
</feature>
<evidence type="ECO:0000256" key="1">
    <source>
        <dbReference type="SAM" id="MobiDB-lite"/>
    </source>
</evidence>
<keyword evidence="2" id="KW-0472">Membrane</keyword>
<comment type="caution">
    <text evidence="3">The sequence shown here is derived from an EMBL/GenBank/DDBJ whole genome shotgun (WGS) entry which is preliminary data.</text>
</comment>
<dbReference type="AlphaFoldDB" id="A0AAW0R9W6"/>
<name>A0AAW0R9W6_9PEZI</name>
<dbReference type="EMBL" id="JAQQWP010000002">
    <property type="protein sequence ID" value="KAK8130548.1"/>
    <property type="molecule type" value="Genomic_DNA"/>
</dbReference>
<keyword evidence="4" id="KW-1185">Reference proteome</keyword>
<gene>
    <name evidence="3" type="ORF">PG999_002928</name>
</gene>
<evidence type="ECO:0000313" key="4">
    <source>
        <dbReference type="Proteomes" id="UP001392437"/>
    </source>
</evidence>
<organism evidence="3 4">
    <name type="scientific">Apiospora kogelbergensis</name>
    <dbReference type="NCBI Taxonomy" id="1337665"/>
    <lineage>
        <taxon>Eukaryota</taxon>
        <taxon>Fungi</taxon>
        <taxon>Dikarya</taxon>
        <taxon>Ascomycota</taxon>
        <taxon>Pezizomycotina</taxon>
        <taxon>Sordariomycetes</taxon>
        <taxon>Xylariomycetidae</taxon>
        <taxon>Amphisphaeriales</taxon>
        <taxon>Apiosporaceae</taxon>
        <taxon>Apiospora</taxon>
    </lineage>
</organism>
<keyword evidence="2" id="KW-1133">Transmembrane helix</keyword>
<protein>
    <submittedName>
        <fullName evidence="3">Uncharacterized protein</fullName>
    </submittedName>
</protein>
<proteinExistence type="predicted"/>
<sequence>MTRPSECQGVPQQRQPQIDPHKQHQPGFQAVQKSFRFWVIIVGLGIMMWLAALENTVLTTEAPVVQDEIHAVYHRAINRILYAGTSLTGFGWLIC</sequence>
<reference evidence="3 4" key="1">
    <citation type="submission" date="2023-01" db="EMBL/GenBank/DDBJ databases">
        <title>Analysis of 21 Apiospora genomes using comparative genomics revels a genus with tremendous synthesis potential of carbohydrate active enzymes and secondary metabolites.</title>
        <authorList>
            <person name="Sorensen T."/>
        </authorList>
    </citation>
    <scope>NUCLEOTIDE SEQUENCE [LARGE SCALE GENOMIC DNA]</scope>
    <source>
        <strain evidence="3 4">CBS 117206</strain>
    </source>
</reference>
<evidence type="ECO:0000313" key="3">
    <source>
        <dbReference type="EMBL" id="KAK8130548.1"/>
    </source>
</evidence>